<comment type="caution">
    <text evidence="2">The sequence shown here is derived from an EMBL/GenBank/DDBJ whole genome shotgun (WGS) entry which is preliminary data.</text>
</comment>
<sequence>MAGLALRRLTKWIPPPQMKFVHLEELEVLVPPVFISEFYEGLQTSAPAHTHPVPHLEPLEVDETSSSEVPLTRMTRSSAYACTSTSHVERMASRLSTKKDGP</sequence>
<evidence type="ECO:0000256" key="1">
    <source>
        <dbReference type="SAM" id="MobiDB-lite"/>
    </source>
</evidence>
<feature type="compositionally biased region" description="Polar residues" evidence="1">
    <location>
        <begin position="66"/>
        <end position="86"/>
    </location>
</feature>
<dbReference type="AlphaFoldDB" id="A0AAV8VNK5"/>
<proteinExistence type="predicted"/>
<accession>A0AAV8VNK5</accession>
<keyword evidence="3" id="KW-1185">Reference proteome</keyword>
<dbReference type="Proteomes" id="UP001159042">
    <property type="component" value="Unassembled WGS sequence"/>
</dbReference>
<protein>
    <submittedName>
        <fullName evidence="2">Uncharacterized protein</fullName>
    </submittedName>
</protein>
<organism evidence="2 3">
    <name type="scientific">Exocentrus adspersus</name>
    <dbReference type="NCBI Taxonomy" id="1586481"/>
    <lineage>
        <taxon>Eukaryota</taxon>
        <taxon>Metazoa</taxon>
        <taxon>Ecdysozoa</taxon>
        <taxon>Arthropoda</taxon>
        <taxon>Hexapoda</taxon>
        <taxon>Insecta</taxon>
        <taxon>Pterygota</taxon>
        <taxon>Neoptera</taxon>
        <taxon>Endopterygota</taxon>
        <taxon>Coleoptera</taxon>
        <taxon>Polyphaga</taxon>
        <taxon>Cucujiformia</taxon>
        <taxon>Chrysomeloidea</taxon>
        <taxon>Cerambycidae</taxon>
        <taxon>Lamiinae</taxon>
        <taxon>Acanthocinini</taxon>
        <taxon>Exocentrus</taxon>
    </lineage>
</organism>
<dbReference type="EMBL" id="JANEYG010000047">
    <property type="protein sequence ID" value="KAJ8915992.1"/>
    <property type="molecule type" value="Genomic_DNA"/>
</dbReference>
<evidence type="ECO:0000313" key="3">
    <source>
        <dbReference type="Proteomes" id="UP001159042"/>
    </source>
</evidence>
<feature type="compositionally biased region" description="Basic and acidic residues" evidence="1">
    <location>
        <begin position="87"/>
        <end position="102"/>
    </location>
</feature>
<name>A0AAV8VNK5_9CUCU</name>
<reference evidence="2 3" key="1">
    <citation type="journal article" date="2023" name="Insect Mol. Biol.">
        <title>Genome sequencing provides insights into the evolution of gene families encoding plant cell wall-degrading enzymes in longhorned beetles.</title>
        <authorList>
            <person name="Shin N.R."/>
            <person name="Okamura Y."/>
            <person name="Kirsch R."/>
            <person name="Pauchet Y."/>
        </authorList>
    </citation>
    <scope>NUCLEOTIDE SEQUENCE [LARGE SCALE GENOMIC DNA]</scope>
    <source>
        <strain evidence="2">EAD_L_NR</strain>
    </source>
</reference>
<feature type="region of interest" description="Disordered" evidence="1">
    <location>
        <begin position="46"/>
        <end position="102"/>
    </location>
</feature>
<gene>
    <name evidence="2" type="ORF">NQ315_016669</name>
</gene>
<evidence type="ECO:0000313" key="2">
    <source>
        <dbReference type="EMBL" id="KAJ8915992.1"/>
    </source>
</evidence>